<organism evidence="1 2">
    <name type="scientific">Solanum tuberosum</name>
    <name type="common">Potato</name>
    <dbReference type="NCBI Taxonomy" id="4113"/>
    <lineage>
        <taxon>Eukaryota</taxon>
        <taxon>Viridiplantae</taxon>
        <taxon>Streptophyta</taxon>
        <taxon>Embryophyta</taxon>
        <taxon>Tracheophyta</taxon>
        <taxon>Spermatophyta</taxon>
        <taxon>Magnoliopsida</taxon>
        <taxon>eudicotyledons</taxon>
        <taxon>Gunneridae</taxon>
        <taxon>Pentapetalae</taxon>
        <taxon>asterids</taxon>
        <taxon>lamiids</taxon>
        <taxon>Solanales</taxon>
        <taxon>Solanaceae</taxon>
        <taxon>Solanoideae</taxon>
        <taxon>Solaneae</taxon>
        <taxon>Solanum</taxon>
    </lineage>
</organism>
<dbReference type="InParanoid" id="M1DGS5"/>
<dbReference type="AlphaFoldDB" id="M1DGS5"/>
<proteinExistence type="predicted"/>
<reference evidence="1" key="2">
    <citation type="submission" date="2015-06" db="UniProtKB">
        <authorList>
            <consortium name="EnsemblPlants"/>
        </authorList>
    </citation>
    <scope>IDENTIFICATION</scope>
    <source>
        <strain evidence="1">DM1-3 516 R44</strain>
    </source>
</reference>
<dbReference type="PaxDb" id="4113-PGSC0003DMT400088815"/>
<evidence type="ECO:0000313" key="1">
    <source>
        <dbReference type="EnsemblPlants" id="PGSC0003DMT400088815"/>
    </source>
</evidence>
<evidence type="ECO:0000313" key="2">
    <source>
        <dbReference type="Proteomes" id="UP000011115"/>
    </source>
</evidence>
<dbReference type="HOGENOM" id="CLU_2403810_0_0_1"/>
<dbReference type="EnsemblPlants" id="PGSC0003DMT400088815">
    <property type="protein sequence ID" value="PGSC0003DMT400088815"/>
    <property type="gene ID" value="PGSC0003DMG400038386"/>
</dbReference>
<accession>M1DGS5</accession>
<dbReference type="Gramene" id="PGSC0003DMT400088815">
    <property type="protein sequence ID" value="PGSC0003DMT400088815"/>
    <property type="gene ID" value="PGSC0003DMG400038386"/>
</dbReference>
<protein>
    <submittedName>
        <fullName evidence="1">Uncharacterized protein</fullName>
    </submittedName>
</protein>
<reference evidence="2" key="1">
    <citation type="journal article" date="2011" name="Nature">
        <title>Genome sequence and analysis of the tuber crop potato.</title>
        <authorList>
            <consortium name="The Potato Genome Sequencing Consortium"/>
        </authorList>
    </citation>
    <scope>NUCLEOTIDE SEQUENCE [LARGE SCALE GENOMIC DNA]</scope>
    <source>
        <strain evidence="2">cv. DM1-3 516 R44</strain>
    </source>
</reference>
<dbReference type="Proteomes" id="UP000011115">
    <property type="component" value="Unassembled WGS sequence"/>
</dbReference>
<keyword evidence="2" id="KW-1185">Reference proteome</keyword>
<name>M1DGS5_SOLTU</name>
<sequence length="93" mass="10403">MCTDLHAWELVLWIPQGGIVMMNGSDPSLVPEVKGWNSELNLLYIEGFNDYECLGKEPWMLRGFRVGETKEKSWIFGGKGWGVAPASAPQQGF</sequence>